<protein>
    <submittedName>
        <fullName evidence="3">Response regulator</fullName>
    </submittedName>
</protein>
<dbReference type="Proteomes" id="UP001597475">
    <property type="component" value="Unassembled WGS sequence"/>
</dbReference>
<dbReference type="EMBL" id="JBHUMK010000001">
    <property type="protein sequence ID" value="MFD2607825.1"/>
    <property type="molecule type" value="Genomic_DNA"/>
</dbReference>
<comment type="caution">
    <text evidence="3">The sequence shown here is derived from an EMBL/GenBank/DDBJ whole genome shotgun (WGS) entry which is preliminary data.</text>
</comment>
<dbReference type="PANTHER" id="PTHR44520">
    <property type="entry name" value="RESPONSE REGULATOR RCP1-RELATED"/>
    <property type="match status" value="1"/>
</dbReference>
<keyword evidence="1" id="KW-0597">Phosphoprotein</keyword>
<dbReference type="Pfam" id="PF00072">
    <property type="entry name" value="Response_reg"/>
    <property type="match status" value="1"/>
</dbReference>
<feature type="domain" description="Response regulatory" evidence="2">
    <location>
        <begin position="8"/>
        <end position="128"/>
    </location>
</feature>
<evidence type="ECO:0000313" key="4">
    <source>
        <dbReference type="Proteomes" id="UP001597475"/>
    </source>
</evidence>
<dbReference type="InterPro" id="IPR011006">
    <property type="entry name" value="CheY-like_superfamily"/>
</dbReference>
<dbReference type="SUPFAM" id="SSF52172">
    <property type="entry name" value="CheY-like"/>
    <property type="match status" value="1"/>
</dbReference>
<evidence type="ECO:0000256" key="1">
    <source>
        <dbReference type="PROSITE-ProRule" id="PRU00169"/>
    </source>
</evidence>
<dbReference type="InterPro" id="IPR052893">
    <property type="entry name" value="TCS_response_regulator"/>
</dbReference>
<dbReference type="RefSeq" id="WP_386841826.1">
    <property type="nucleotide sequence ID" value="NZ_JBHUMK010000001.1"/>
</dbReference>
<accession>A0ABW5NYB2</accession>
<keyword evidence="4" id="KW-1185">Reference proteome</keyword>
<dbReference type="SMART" id="SM00448">
    <property type="entry name" value="REC"/>
    <property type="match status" value="1"/>
</dbReference>
<dbReference type="CDD" id="cd17557">
    <property type="entry name" value="REC_Rcp-like"/>
    <property type="match status" value="1"/>
</dbReference>
<sequence>MDGRTVKRLLIVEDNPHDLELACVALELGEVLAEVSTAPGGQEALDRLRAGSAAPDLVLLDLNMPRLSGLDVLRALKGDPALRGFRVVVFTTSDEPRDREVCLAAGADGYVLKPSGLGELIITLQALARRWLAPPGPKAPEI</sequence>
<dbReference type="Gene3D" id="3.40.50.2300">
    <property type="match status" value="1"/>
</dbReference>
<evidence type="ECO:0000259" key="2">
    <source>
        <dbReference type="PROSITE" id="PS50110"/>
    </source>
</evidence>
<organism evidence="3 4">
    <name type="scientific">Deinococcus taklimakanensis</name>
    <dbReference type="NCBI Taxonomy" id="536443"/>
    <lineage>
        <taxon>Bacteria</taxon>
        <taxon>Thermotogati</taxon>
        <taxon>Deinococcota</taxon>
        <taxon>Deinococci</taxon>
        <taxon>Deinococcales</taxon>
        <taxon>Deinococcaceae</taxon>
        <taxon>Deinococcus</taxon>
    </lineage>
</organism>
<name>A0ABW5NYB2_9DEIO</name>
<feature type="modified residue" description="4-aspartylphosphate" evidence="1">
    <location>
        <position position="61"/>
    </location>
</feature>
<dbReference type="InterPro" id="IPR001789">
    <property type="entry name" value="Sig_transdc_resp-reg_receiver"/>
</dbReference>
<reference evidence="4" key="1">
    <citation type="journal article" date="2019" name="Int. J. Syst. Evol. Microbiol.">
        <title>The Global Catalogue of Microorganisms (GCM) 10K type strain sequencing project: providing services to taxonomists for standard genome sequencing and annotation.</title>
        <authorList>
            <consortium name="The Broad Institute Genomics Platform"/>
            <consortium name="The Broad Institute Genome Sequencing Center for Infectious Disease"/>
            <person name="Wu L."/>
            <person name="Ma J."/>
        </authorList>
    </citation>
    <scope>NUCLEOTIDE SEQUENCE [LARGE SCALE GENOMIC DNA]</scope>
    <source>
        <strain evidence="4">KCTC 33842</strain>
    </source>
</reference>
<proteinExistence type="predicted"/>
<dbReference type="PROSITE" id="PS50110">
    <property type="entry name" value="RESPONSE_REGULATORY"/>
    <property type="match status" value="1"/>
</dbReference>
<evidence type="ECO:0000313" key="3">
    <source>
        <dbReference type="EMBL" id="MFD2607825.1"/>
    </source>
</evidence>
<dbReference type="PANTHER" id="PTHR44520:SF2">
    <property type="entry name" value="RESPONSE REGULATOR RCP1"/>
    <property type="match status" value="1"/>
</dbReference>
<gene>
    <name evidence="3" type="ORF">ACFSR9_00010</name>
</gene>